<dbReference type="Proteomes" id="UP000267003">
    <property type="component" value="Unassembled WGS sequence"/>
</dbReference>
<dbReference type="AlphaFoldDB" id="A0A3A8PLV5"/>
<proteinExistence type="predicted"/>
<evidence type="ECO:0000256" key="1">
    <source>
        <dbReference type="SAM" id="Phobius"/>
    </source>
</evidence>
<name>A0A3A8PLV5_9BACT</name>
<evidence type="ECO:0000313" key="3">
    <source>
        <dbReference type="Proteomes" id="UP000267003"/>
    </source>
</evidence>
<protein>
    <submittedName>
        <fullName evidence="2">Uncharacterized protein</fullName>
    </submittedName>
</protein>
<organism evidence="2 3">
    <name type="scientific">Corallococcus aberystwythensis</name>
    <dbReference type="NCBI Taxonomy" id="2316722"/>
    <lineage>
        <taxon>Bacteria</taxon>
        <taxon>Pseudomonadati</taxon>
        <taxon>Myxococcota</taxon>
        <taxon>Myxococcia</taxon>
        <taxon>Myxococcales</taxon>
        <taxon>Cystobacterineae</taxon>
        <taxon>Myxococcaceae</taxon>
        <taxon>Corallococcus</taxon>
    </lineage>
</organism>
<gene>
    <name evidence="2" type="ORF">D7W81_34500</name>
</gene>
<evidence type="ECO:0000313" key="2">
    <source>
        <dbReference type="EMBL" id="RKH56200.1"/>
    </source>
</evidence>
<accession>A0A3A8PLV5</accession>
<reference evidence="3" key="1">
    <citation type="submission" date="2018-09" db="EMBL/GenBank/DDBJ databases">
        <authorList>
            <person name="Livingstone P.G."/>
            <person name="Whitworth D.E."/>
        </authorList>
    </citation>
    <scope>NUCLEOTIDE SEQUENCE [LARGE SCALE GENOMIC DNA]</scope>
    <source>
        <strain evidence="3">AB050A</strain>
    </source>
</reference>
<feature type="transmembrane region" description="Helical" evidence="1">
    <location>
        <begin position="38"/>
        <end position="57"/>
    </location>
</feature>
<dbReference type="EMBL" id="RAWK01000292">
    <property type="protein sequence ID" value="RKH56200.1"/>
    <property type="molecule type" value="Genomic_DNA"/>
</dbReference>
<keyword evidence="1" id="KW-1133">Transmembrane helix</keyword>
<keyword evidence="1" id="KW-0472">Membrane</keyword>
<keyword evidence="3" id="KW-1185">Reference proteome</keyword>
<sequence length="125" mass="13038">MGPRSIPILLDNPPVRKDVPMASLDALRQQARANWRTWLVWVATPIAALPLLGVGGLRRAGLVSEVAAGAVGLGLLSLTLMGLGRIPRAAARPAAGKAWEKAPKDFPISGAMVPEEFAASMASGH</sequence>
<comment type="caution">
    <text evidence="2">The sequence shown here is derived from an EMBL/GenBank/DDBJ whole genome shotgun (WGS) entry which is preliminary data.</text>
</comment>
<keyword evidence="1" id="KW-0812">Transmembrane</keyword>
<feature type="transmembrane region" description="Helical" evidence="1">
    <location>
        <begin position="63"/>
        <end position="83"/>
    </location>
</feature>